<name>X1CIP2_9ZZZZ</name>
<protein>
    <submittedName>
        <fullName evidence="1">Uncharacterized protein</fullName>
    </submittedName>
</protein>
<dbReference type="AlphaFoldDB" id="X1CIP2"/>
<feature type="non-terminal residue" evidence="1">
    <location>
        <position position="1"/>
    </location>
</feature>
<sequence>YKSRVDPTIVKLTAEKMKYKLFAKFSFSKSKSEEIRVVSIDKYYEPYVLIDAQYSVQYFKNKVYTFAVDPETEQVKISGETFDPEIVADSSGESTKVIKLEAEMWSSYQDKAYLVFDKEGHEIPPNQVPAAPSEDHPEKILKEFSKKTGAVQGSPQKEIDLVKTKLVKRPSDMAKIEDEIFQVSEHAVIYSPIYEITFRNVRTGEEKLVKIDGVTAKIIS</sequence>
<dbReference type="EMBL" id="BART01033450">
    <property type="protein sequence ID" value="GAH07527.1"/>
    <property type="molecule type" value="Genomic_DNA"/>
</dbReference>
<gene>
    <name evidence="1" type="ORF">S01H4_57479</name>
</gene>
<evidence type="ECO:0000313" key="1">
    <source>
        <dbReference type="EMBL" id="GAH07527.1"/>
    </source>
</evidence>
<organism evidence="1">
    <name type="scientific">marine sediment metagenome</name>
    <dbReference type="NCBI Taxonomy" id="412755"/>
    <lineage>
        <taxon>unclassified sequences</taxon>
        <taxon>metagenomes</taxon>
        <taxon>ecological metagenomes</taxon>
    </lineage>
</organism>
<proteinExistence type="predicted"/>
<accession>X1CIP2</accession>
<comment type="caution">
    <text evidence="1">The sequence shown here is derived from an EMBL/GenBank/DDBJ whole genome shotgun (WGS) entry which is preliminary data.</text>
</comment>
<reference evidence="1" key="1">
    <citation type="journal article" date="2014" name="Front. Microbiol.">
        <title>High frequency of phylogenetically diverse reductive dehalogenase-homologous genes in deep subseafloor sedimentary metagenomes.</title>
        <authorList>
            <person name="Kawai M."/>
            <person name="Futagami T."/>
            <person name="Toyoda A."/>
            <person name="Takaki Y."/>
            <person name="Nishi S."/>
            <person name="Hori S."/>
            <person name="Arai W."/>
            <person name="Tsubouchi T."/>
            <person name="Morono Y."/>
            <person name="Uchiyama I."/>
            <person name="Ito T."/>
            <person name="Fujiyama A."/>
            <person name="Inagaki F."/>
            <person name="Takami H."/>
        </authorList>
    </citation>
    <scope>NUCLEOTIDE SEQUENCE</scope>
    <source>
        <strain evidence="1">Expedition CK06-06</strain>
    </source>
</reference>